<dbReference type="InterPro" id="IPR003838">
    <property type="entry name" value="ABC3_permease_C"/>
</dbReference>
<keyword evidence="5 7" id="KW-0472">Membrane</keyword>
<dbReference type="GO" id="GO:0005886">
    <property type="term" value="C:plasma membrane"/>
    <property type="evidence" value="ECO:0007669"/>
    <property type="project" value="UniProtKB-SubCell"/>
</dbReference>
<feature type="transmembrane region" description="Helical" evidence="7">
    <location>
        <begin position="451"/>
        <end position="476"/>
    </location>
</feature>
<protein>
    <submittedName>
        <fullName evidence="10">Uncharacterized protein</fullName>
    </submittedName>
</protein>
<evidence type="ECO:0000256" key="7">
    <source>
        <dbReference type="SAM" id="Phobius"/>
    </source>
</evidence>
<feature type="transmembrane region" description="Helical" evidence="7">
    <location>
        <begin position="315"/>
        <end position="338"/>
    </location>
</feature>
<sequence>MRVFKKTQPGRFAISCAYAAHMMTEKFMIATHLAGQSVRSLWRTFRHYPAFLLINACGLSLGLATFLVLANIARTEFSFDAWIPDAANVVRIDTAYGRPGTALSEFQNTPYRLFYGLAESVPEIAAASRFAPTSATTMLHGALHNENIHFVDPDFLKILRYPLVAGDAQALSRPDGAVLSVEIAQRYFGSVQASMGQVMDFNVDGHAMRMVVRGVLARLPRATTARPDILLAMPDWTRGTEVYKQWGMTEGAFYLRLRGQKDAPALIQDMAEFTHVHARDFPGGADAIHMRAVGLSEQHARGDRIETGGFRRKQAIALAITGSLAMIAAIINALNLLTARALLRGREIAMRKTLGASPAILVGESLVEAMALVAIAAIPALALVEIGLPIVDSLGGWTAEPDYPWLLALTAGAIVPTGLLAGAYPAIVLSRVRASTVLAASRMPGLGRMGALFRATLIMVQFVFAVGLSICAFTVMEQARLEATAARGFSTSGLVTIGVLDSIPRGKRQAMLDAMAVVPGVAAVTTAWTLPDGQGFASGTTVRLAGVPGHDIPITWQLVGPHYAETLGVRLLAGRLFDDAHRLDDDAAGHDYPHDSAARNVVIDANLAQRLGFATPSAALNARIKFGDAPARPLIVVGVLDNIRLGSARNAAEPALYFYDTAPFDYASGLIRVQERPIRAVIADLGRIWHDHAPDLVFAPTTVDTMLSDAATPERALGQLMLIGTVIAIAVAVIGIYGLASFDAARRSFEIGIRKTLGATASHVVMLTLTRFLRPVWPACVIGSATAFLVMRGWLAGYDLRTPLRPAPFLLCSLATLALCVLTVGAQTWRLARTAPAKALQHD</sequence>
<feature type="domain" description="MacB-like periplasmic core" evidence="9">
    <location>
        <begin position="53"/>
        <end position="271"/>
    </location>
</feature>
<keyword evidence="3 7" id="KW-0812">Transmembrane</keyword>
<keyword evidence="4 7" id="KW-1133">Transmembrane helix</keyword>
<comment type="caution">
    <text evidence="10">The sequence shown here is derived from an EMBL/GenBank/DDBJ whole genome shotgun (WGS) entry which is preliminary data.</text>
</comment>
<evidence type="ECO:0000256" key="4">
    <source>
        <dbReference type="ARBA" id="ARBA00022989"/>
    </source>
</evidence>
<feature type="transmembrane region" description="Helical" evidence="7">
    <location>
        <begin position="403"/>
        <end position="430"/>
    </location>
</feature>
<comment type="subcellular location">
    <subcellularLocation>
        <location evidence="1">Cell membrane</location>
        <topology evidence="1">Multi-pass membrane protein</topology>
    </subcellularLocation>
</comment>
<evidence type="ECO:0000256" key="2">
    <source>
        <dbReference type="ARBA" id="ARBA00022475"/>
    </source>
</evidence>
<evidence type="ECO:0000256" key="6">
    <source>
        <dbReference type="ARBA" id="ARBA00038076"/>
    </source>
</evidence>
<dbReference type="AlphaFoldDB" id="A0A7W4JEL3"/>
<proteinExistence type="inferred from homology"/>
<dbReference type="RefSeq" id="WP_182966597.1">
    <property type="nucleotide sequence ID" value="NZ_BAABGC010000001.1"/>
</dbReference>
<accession>A0A7W4JEL3</accession>
<feature type="domain" description="MacB-like periplasmic core" evidence="9">
    <location>
        <begin position="463"/>
        <end position="650"/>
    </location>
</feature>
<feature type="transmembrane region" description="Helical" evidence="7">
    <location>
        <begin position="359"/>
        <end position="383"/>
    </location>
</feature>
<evidence type="ECO:0000259" key="8">
    <source>
        <dbReference type="Pfam" id="PF02687"/>
    </source>
</evidence>
<evidence type="ECO:0000256" key="1">
    <source>
        <dbReference type="ARBA" id="ARBA00004651"/>
    </source>
</evidence>
<feature type="transmembrane region" description="Helical" evidence="7">
    <location>
        <begin position="807"/>
        <end position="826"/>
    </location>
</feature>
<dbReference type="InterPro" id="IPR050250">
    <property type="entry name" value="Macrolide_Exporter_MacB"/>
</dbReference>
<dbReference type="PANTHER" id="PTHR30572">
    <property type="entry name" value="MEMBRANE COMPONENT OF TRANSPORTER-RELATED"/>
    <property type="match status" value="1"/>
</dbReference>
<dbReference type="Pfam" id="PF02687">
    <property type="entry name" value="FtsX"/>
    <property type="match status" value="2"/>
</dbReference>
<name>A0A7W4JEL3_9PROT</name>
<evidence type="ECO:0000259" key="9">
    <source>
        <dbReference type="Pfam" id="PF12704"/>
    </source>
</evidence>
<dbReference type="EMBL" id="JABEQL010000012">
    <property type="protein sequence ID" value="MBB2179644.1"/>
    <property type="molecule type" value="Genomic_DNA"/>
</dbReference>
<keyword evidence="2" id="KW-1003">Cell membrane</keyword>
<dbReference type="Proteomes" id="UP000525623">
    <property type="component" value="Unassembled WGS sequence"/>
</dbReference>
<evidence type="ECO:0000313" key="11">
    <source>
        <dbReference type="Proteomes" id="UP000525623"/>
    </source>
</evidence>
<dbReference type="InterPro" id="IPR025857">
    <property type="entry name" value="MacB_PCD"/>
</dbReference>
<evidence type="ECO:0000313" key="10">
    <source>
        <dbReference type="EMBL" id="MBB2179644.1"/>
    </source>
</evidence>
<feature type="transmembrane region" description="Helical" evidence="7">
    <location>
        <begin position="716"/>
        <end position="740"/>
    </location>
</feature>
<organism evidence="10 11">
    <name type="scientific">Gluconacetobacter tumulicola</name>
    <dbReference type="NCBI Taxonomy" id="1017177"/>
    <lineage>
        <taxon>Bacteria</taxon>
        <taxon>Pseudomonadati</taxon>
        <taxon>Pseudomonadota</taxon>
        <taxon>Alphaproteobacteria</taxon>
        <taxon>Acetobacterales</taxon>
        <taxon>Acetobacteraceae</taxon>
        <taxon>Gluconacetobacter</taxon>
    </lineage>
</organism>
<feature type="transmembrane region" description="Helical" evidence="7">
    <location>
        <begin position="48"/>
        <end position="70"/>
    </location>
</feature>
<feature type="domain" description="ABC3 transporter permease C-terminal" evidence="8">
    <location>
        <begin position="322"/>
        <end position="431"/>
    </location>
</feature>
<feature type="transmembrane region" description="Helical" evidence="7">
    <location>
        <begin position="776"/>
        <end position="795"/>
    </location>
</feature>
<reference evidence="10 11" key="1">
    <citation type="submission" date="2020-04" db="EMBL/GenBank/DDBJ databases">
        <title>Description of novel Gluconacetobacter.</title>
        <authorList>
            <person name="Sombolestani A."/>
        </authorList>
    </citation>
    <scope>NUCLEOTIDE SEQUENCE [LARGE SCALE GENOMIC DNA]</scope>
    <source>
        <strain evidence="10 11">LMG 27725</strain>
    </source>
</reference>
<dbReference type="Pfam" id="PF12704">
    <property type="entry name" value="MacB_PCD"/>
    <property type="match status" value="2"/>
</dbReference>
<feature type="domain" description="ABC3 transporter permease C-terminal" evidence="8">
    <location>
        <begin position="725"/>
        <end position="836"/>
    </location>
</feature>
<evidence type="ECO:0000256" key="3">
    <source>
        <dbReference type="ARBA" id="ARBA00022692"/>
    </source>
</evidence>
<dbReference type="GO" id="GO:0022857">
    <property type="term" value="F:transmembrane transporter activity"/>
    <property type="evidence" value="ECO:0007669"/>
    <property type="project" value="TreeGrafter"/>
</dbReference>
<dbReference type="PANTHER" id="PTHR30572:SF4">
    <property type="entry name" value="ABC TRANSPORTER PERMEASE YTRF"/>
    <property type="match status" value="1"/>
</dbReference>
<gene>
    <name evidence="10" type="ORF">HLH29_10740</name>
</gene>
<comment type="similarity">
    <text evidence="6">Belongs to the ABC-4 integral membrane protein family.</text>
</comment>
<evidence type="ECO:0000256" key="5">
    <source>
        <dbReference type="ARBA" id="ARBA00023136"/>
    </source>
</evidence>
<keyword evidence="11" id="KW-1185">Reference proteome</keyword>